<dbReference type="InterPro" id="IPR015500">
    <property type="entry name" value="Peptidase_S8_subtilisin-rel"/>
</dbReference>
<dbReference type="CDD" id="cd00064">
    <property type="entry name" value="FU"/>
    <property type="match status" value="3"/>
</dbReference>
<comment type="similarity">
    <text evidence="2">Belongs to the peptidase S8 family. Furin subfamily.</text>
</comment>
<dbReference type="Pfam" id="PF01483">
    <property type="entry name" value="P_proprotein"/>
    <property type="match status" value="1"/>
</dbReference>
<feature type="compositionally biased region" description="Basic and acidic residues" evidence="13">
    <location>
        <begin position="11"/>
        <end position="28"/>
    </location>
</feature>
<dbReference type="InterPro" id="IPR000209">
    <property type="entry name" value="Peptidase_S8/S53_dom"/>
</dbReference>
<comment type="cofactor">
    <cofactor evidence="1">
        <name>Ca(2+)</name>
        <dbReference type="ChEBI" id="CHEBI:29108"/>
    </cofactor>
</comment>
<evidence type="ECO:0000313" key="16">
    <source>
        <dbReference type="EMBL" id="PVD19786.1"/>
    </source>
</evidence>
<keyword evidence="8" id="KW-0865">Zymogen</keyword>
<feature type="domain" description="P/Homo B" evidence="15">
    <location>
        <begin position="481"/>
        <end position="618"/>
    </location>
</feature>
<comment type="caution">
    <text evidence="16">The sequence shown here is derived from an EMBL/GenBank/DDBJ whole genome shotgun (WGS) entry which is preliminary data.</text>
</comment>
<keyword evidence="6 12" id="KW-0378">Hydrolase</keyword>
<feature type="active site" description="Charge relay system" evidence="11 12">
    <location>
        <position position="406"/>
    </location>
</feature>
<feature type="active site" description="Charge relay system" evidence="11 12">
    <location>
        <position position="232"/>
    </location>
</feature>
<dbReference type="STRING" id="400727.A0A2T7NF47"/>
<dbReference type="InterPro" id="IPR008979">
    <property type="entry name" value="Galactose-bd-like_sf"/>
</dbReference>
<dbReference type="SUPFAM" id="SSF54897">
    <property type="entry name" value="Protease propeptides/inhibitors"/>
    <property type="match status" value="1"/>
</dbReference>
<evidence type="ECO:0000259" key="15">
    <source>
        <dbReference type="PROSITE" id="PS51829"/>
    </source>
</evidence>
<dbReference type="InterPro" id="IPR038466">
    <property type="entry name" value="S8_pro-domain_sf"/>
</dbReference>
<keyword evidence="3 12" id="KW-0645">Protease</keyword>
<evidence type="ECO:0000313" key="17">
    <source>
        <dbReference type="Proteomes" id="UP000245119"/>
    </source>
</evidence>
<dbReference type="SMART" id="SM00261">
    <property type="entry name" value="FU"/>
    <property type="match status" value="3"/>
</dbReference>
<gene>
    <name evidence="16" type="ORF">C0Q70_20277</name>
</gene>
<evidence type="ECO:0000256" key="11">
    <source>
        <dbReference type="PIRSR" id="PIRSR615500-1"/>
    </source>
</evidence>
<dbReference type="FunFam" id="3.40.50.200:FF:000001">
    <property type="entry name" value="Furin 2, isoform B"/>
    <property type="match status" value="1"/>
</dbReference>
<dbReference type="GO" id="GO:0004252">
    <property type="term" value="F:serine-type endopeptidase activity"/>
    <property type="evidence" value="ECO:0007669"/>
    <property type="project" value="UniProtKB-UniRule"/>
</dbReference>
<organism evidence="16 17">
    <name type="scientific">Pomacea canaliculata</name>
    <name type="common">Golden apple snail</name>
    <dbReference type="NCBI Taxonomy" id="400727"/>
    <lineage>
        <taxon>Eukaryota</taxon>
        <taxon>Metazoa</taxon>
        <taxon>Spiralia</taxon>
        <taxon>Lophotrochozoa</taxon>
        <taxon>Mollusca</taxon>
        <taxon>Gastropoda</taxon>
        <taxon>Caenogastropoda</taxon>
        <taxon>Architaenioglossa</taxon>
        <taxon>Ampullarioidea</taxon>
        <taxon>Ampullariidae</taxon>
        <taxon>Pomacea</taxon>
    </lineage>
</organism>
<dbReference type="SUPFAM" id="SSF57184">
    <property type="entry name" value="Growth factor receptor domain"/>
    <property type="match status" value="1"/>
</dbReference>
<dbReference type="InterPro" id="IPR032815">
    <property type="entry name" value="S8_pro-domain"/>
</dbReference>
<evidence type="ECO:0000256" key="5">
    <source>
        <dbReference type="ARBA" id="ARBA00022729"/>
    </source>
</evidence>
<dbReference type="InterPro" id="IPR023827">
    <property type="entry name" value="Peptidase_S8_Asp-AS"/>
</dbReference>
<dbReference type="PROSITE" id="PS00137">
    <property type="entry name" value="SUBTILASE_HIS"/>
    <property type="match status" value="1"/>
</dbReference>
<sequence length="887" mass="98154">MPPCVSGKADLTQEERGFDARQNEERRGTRPMFLAPRHFTYCYVTKWNNCEVTHAQDPSIRERREGEGAAEIGSLEDHYLFEIPNRQKRSSERSHEHHAALSTHPEVHWFEQQVAKVRTKRDLVKPLSGPFKLNDPYYDRQWYLHGGGHGGFDMNVISAWKKGFTGRDIVVTILDDGIERDHPDLIKNYDPYASYDVNDQDNDPMPRYDNTNENRQLCRSLHSLLDLVVFRHGTRCAGEVSAVANNSNCAVGIAYNSKIGGVRMLDGEVFDAVEAASLSFNRSHIHIYSASWGPDDDGRVVDGPGPLAKKAFENGIRFGRDGKGSIFVWASGNGGSAQDSCNCDGYANSIYTLSISSTSEHGTKPWYLEECSSTLATTYSSGAFNEKQIVTVDLHQRCTETHTGTSASAPLAAGIVALILEANPDLTWRDVQYITLMTARPEPMVDGQWVTNALGRQVSLRYGYGLMDASRMVDLALQWRTVPEKRICVAPSQQGQDDMHGARHVATVSTDGCAGSSDEVRYLEHVQCRIEMSYGRRGDIVIHLTSPQGTRSTLLPRRPNDLSSDGFRGWPFLSVHFWGENPQGQWMLEIENGNPYSGELDSGQLLSWELVLHGTGEQPVRLKNETSTTTTTTAPTKIANTVPGAFTKDVTGDTTHVLRPTILKTLCHEECVADCIGLGPENCLQCKNFINQTNGVCVPSCSDGTYADNTTCKPCDLSCRTCSGPTLAQCLSCYPGITLHAKFNTCYTECVGGTYSEPSGCLPCHGSCKTCFGPEINHCLSCQKEKQLFNSRCITKHSWWSGTQKSVQGIILALISVCALLLLIIGAVLTVYLYQHRKLCWTYKYDKLPCHDGEDEESAVSLTYSIGDEERKVSISYPNSSKDSLAT</sequence>
<dbReference type="InterPro" id="IPR022398">
    <property type="entry name" value="Peptidase_S8_His-AS"/>
</dbReference>
<keyword evidence="14" id="KW-1133">Transmembrane helix</keyword>
<protein>
    <recommendedName>
        <fullName evidence="15">P/Homo B domain-containing protein</fullName>
    </recommendedName>
</protein>
<evidence type="ECO:0000256" key="8">
    <source>
        <dbReference type="ARBA" id="ARBA00023145"/>
    </source>
</evidence>
<evidence type="ECO:0000256" key="6">
    <source>
        <dbReference type="ARBA" id="ARBA00022801"/>
    </source>
</evidence>
<evidence type="ECO:0000256" key="3">
    <source>
        <dbReference type="ARBA" id="ARBA00022670"/>
    </source>
</evidence>
<dbReference type="GO" id="GO:0005802">
    <property type="term" value="C:trans-Golgi network"/>
    <property type="evidence" value="ECO:0007669"/>
    <property type="project" value="TreeGrafter"/>
</dbReference>
<dbReference type="InterPro" id="IPR002884">
    <property type="entry name" value="P_dom"/>
</dbReference>
<dbReference type="Pfam" id="PF00082">
    <property type="entry name" value="Peptidase_S8"/>
    <property type="match status" value="1"/>
</dbReference>
<dbReference type="Gene3D" id="2.60.120.260">
    <property type="entry name" value="Galactose-binding domain-like"/>
    <property type="match status" value="1"/>
</dbReference>
<evidence type="ECO:0000256" key="9">
    <source>
        <dbReference type="ARBA" id="ARBA00023157"/>
    </source>
</evidence>
<dbReference type="SUPFAM" id="SSF52743">
    <property type="entry name" value="Subtilisin-like"/>
    <property type="match status" value="1"/>
</dbReference>
<name>A0A2T7NF47_POMCA</name>
<evidence type="ECO:0000256" key="7">
    <source>
        <dbReference type="ARBA" id="ARBA00022825"/>
    </source>
</evidence>
<dbReference type="CDD" id="cd04059">
    <property type="entry name" value="Peptidases_S8_Protein_convertases_Kexins_Furin-like"/>
    <property type="match status" value="1"/>
</dbReference>
<evidence type="ECO:0000256" key="4">
    <source>
        <dbReference type="ARBA" id="ARBA00022685"/>
    </source>
</evidence>
<proteinExistence type="inferred from homology"/>
<reference evidence="16 17" key="1">
    <citation type="submission" date="2018-04" db="EMBL/GenBank/DDBJ databases">
        <title>The genome of golden apple snail Pomacea canaliculata provides insight into stress tolerance and invasive adaptation.</title>
        <authorList>
            <person name="Liu C."/>
            <person name="Liu B."/>
            <person name="Ren Y."/>
            <person name="Zhang Y."/>
            <person name="Wang H."/>
            <person name="Li S."/>
            <person name="Jiang F."/>
            <person name="Yin L."/>
            <person name="Zhang G."/>
            <person name="Qian W."/>
            <person name="Fan W."/>
        </authorList>
    </citation>
    <scope>NUCLEOTIDE SEQUENCE [LARGE SCALE GENOMIC DNA]</scope>
    <source>
        <strain evidence="16">SZHN2017</strain>
        <tissue evidence="16">Muscle</tissue>
    </source>
</reference>
<dbReference type="AlphaFoldDB" id="A0A2T7NF47"/>
<feature type="transmembrane region" description="Helical" evidence="14">
    <location>
        <begin position="810"/>
        <end position="834"/>
    </location>
</feature>
<dbReference type="PANTHER" id="PTHR42884">
    <property type="entry name" value="PROPROTEIN CONVERTASE SUBTILISIN/KEXIN-RELATED"/>
    <property type="match status" value="1"/>
</dbReference>
<keyword evidence="5" id="KW-0732">Signal</keyword>
<dbReference type="InterPro" id="IPR023828">
    <property type="entry name" value="Peptidase_S8_Ser-AS"/>
</dbReference>
<dbReference type="PROSITE" id="PS00136">
    <property type="entry name" value="SUBTILASE_ASP"/>
    <property type="match status" value="1"/>
</dbReference>
<keyword evidence="9" id="KW-1015">Disulfide bond</keyword>
<feature type="active site" description="Charge relay system" evidence="11 12">
    <location>
        <position position="175"/>
    </location>
</feature>
<evidence type="ECO:0000256" key="14">
    <source>
        <dbReference type="SAM" id="Phobius"/>
    </source>
</evidence>
<dbReference type="EMBL" id="PZQS01000013">
    <property type="protein sequence ID" value="PVD19786.1"/>
    <property type="molecule type" value="Genomic_DNA"/>
</dbReference>
<evidence type="ECO:0000256" key="1">
    <source>
        <dbReference type="ARBA" id="ARBA00001913"/>
    </source>
</evidence>
<feature type="region of interest" description="Disordered" evidence="13">
    <location>
        <begin position="1"/>
        <end position="29"/>
    </location>
</feature>
<dbReference type="InterPro" id="IPR006212">
    <property type="entry name" value="Furin_repeat"/>
</dbReference>
<dbReference type="PROSITE" id="PS51892">
    <property type="entry name" value="SUBTILASE"/>
    <property type="match status" value="1"/>
</dbReference>
<dbReference type="Gene3D" id="3.40.50.200">
    <property type="entry name" value="Peptidase S8/S53 domain"/>
    <property type="match status" value="1"/>
</dbReference>
<dbReference type="InterPro" id="IPR009030">
    <property type="entry name" value="Growth_fac_rcpt_cys_sf"/>
</dbReference>
<evidence type="ECO:0000256" key="2">
    <source>
        <dbReference type="ARBA" id="ARBA00005325"/>
    </source>
</evidence>
<dbReference type="Pfam" id="PF16470">
    <property type="entry name" value="S8_pro-domain"/>
    <property type="match status" value="1"/>
</dbReference>
<keyword evidence="14" id="KW-0472">Membrane</keyword>
<evidence type="ECO:0000256" key="12">
    <source>
        <dbReference type="PROSITE-ProRule" id="PRU01240"/>
    </source>
</evidence>
<dbReference type="SUPFAM" id="SSF49785">
    <property type="entry name" value="Galactose-binding domain-like"/>
    <property type="match status" value="1"/>
</dbReference>
<dbReference type="OrthoDB" id="300641at2759"/>
<accession>A0A2T7NF47</accession>
<dbReference type="PROSITE" id="PS51829">
    <property type="entry name" value="P_HOMO_B"/>
    <property type="match status" value="1"/>
</dbReference>
<dbReference type="GO" id="GO:0000139">
    <property type="term" value="C:Golgi membrane"/>
    <property type="evidence" value="ECO:0007669"/>
    <property type="project" value="TreeGrafter"/>
</dbReference>
<dbReference type="InterPro" id="IPR034182">
    <property type="entry name" value="Kexin/furin"/>
</dbReference>
<dbReference type="FunFam" id="2.60.120.260:FF:000006">
    <property type="entry name" value="Proprotein convertase subtilisin/kexin type 5"/>
    <property type="match status" value="1"/>
</dbReference>
<dbReference type="PANTHER" id="PTHR42884:SF23">
    <property type="entry name" value="FURIN-LIKE PROTEASE 2"/>
    <property type="match status" value="1"/>
</dbReference>
<dbReference type="PROSITE" id="PS00138">
    <property type="entry name" value="SUBTILASE_SER"/>
    <property type="match status" value="1"/>
</dbReference>
<dbReference type="PRINTS" id="PR00723">
    <property type="entry name" value="SUBTILISIN"/>
</dbReference>
<dbReference type="GO" id="GO:0016485">
    <property type="term" value="P:protein processing"/>
    <property type="evidence" value="ECO:0007669"/>
    <property type="project" value="TreeGrafter"/>
</dbReference>
<dbReference type="Proteomes" id="UP000245119">
    <property type="component" value="Linkage Group LG13"/>
</dbReference>
<keyword evidence="7 12" id="KW-0720">Serine protease</keyword>
<dbReference type="Gene3D" id="2.10.220.10">
    <property type="entry name" value="Hormone Receptor, Insulin-like Growth Factor Receptor 1, Chain A, domain 2"/>
    <property type="match status" value="2"/>
</dbReference>
<evidence type="ECO:0000256" key="10">
    <source>
        <dbReference type="ARBA" id="ARBA00023180"/>
    </source>
</evidence>
<keyword evidence="17" id="KW-1185">Reference proteome</keyword>
<keyword evidence="10" id="KW-0325">Glycoprotein</keyword>
<keyword evidence="4" id="KW-0165">Cleavage on pair of basic residues</keyword>
<keyword evidence="14" id="KW-0812">Transmembrane</keyword>
<dbReference type="InterPro" id="IPR036852">
    <property type="entry name" value="Peptidase_S8/S53_dom_sf"/>
</dbReference>
<dbReference type="Gene3D" id="3.30.70.850">
    <property type="entry name" value="Peptidase S8, pro-domain"/>
    <property type="match status" value="1"/>
</dbReference>
<evidence type="ECO:0000256" key="13">
    <source>
        <dbReference type="SAM" id="MobiDB-lite"/>
    </source>
</evidence>